<dbReference type="AlphaFoldDB" id="A0A2I0KKB6"/>
<comment type="caution">
    <text evidence="2">The sequence shown here is derived from an EMBL/GenBank/DDBJ whole genome shotgun (WGS) entry which is preliminary data.</text>
</comment>
<dbReference type="InterPro" id="IPR023213">
    <property type="entry name" value="CAT-like_dom_sf"/>
</dbReference>
<comment type="similarity">
    <text evidence="1">Belongs to the plant acyltransferase family.</text>
</comment>
<proteinExistence type="inferred from homology"/>
<keyword evidence="3" id="KW-1185">Reference proteome</keyword>
<name>A0A2I0KKB6_PUNGR</name>
<dbReference type="PANTHER" id="PTHR31642">
    <property type="entry name" value="TRICHOTHECENE 3-O-ACETYLTRANSFERASE"/>
    <property type="match status" value="1"/>
</dbReference>
<evidence type="ECO:0000313" key="2">
    <source>
        <dbReference type="EMBL" id="PKI68633.1"/>
    </source>
</evidence>
<dbReference type="GO" id="GO:0016747">
    <property type="term" value="F:acyltransferase activity, transferring groups other than amino-acyl groups"/>
    <property type="evidence" value="ECO:0007669"/>
    <property type="project" value="TreeGrafter"/>
</dbReference>
<accession>A0A2I0KKB6</accession>
<dbReference type="PANTHER" id="PTHR31642:SF318">
    <property type="entry name" value="OMEGA-HYDROXYPALMITATE O-FERULOYL TRANSFERASE"/>
    <property type="match status" value="1"/>
</dbReference>
<evidence type="ECO:0000313" key="3">
    <source>
        <dbReference type="Proteomes" id="UP000233551"/>
    </source>
</evidence>
<dbReference type="InterPro" id="IPR050317">
    <property type="entry name" value="Plant_Fungal_Acyltransferase"/>
</dbReference>
<sequence length="189" mass="21141">MNTLQVQGTSKPYWLAMNFVNSWADIARGLTPSFSLFHDRTLLKARVSPVPKYPYDDFVQIAVVSDMKSLYQKEKSIAKMFTFSANKLAAIKKMAMADQRLQACRIFSALTAPVWQAHCPISSPSSGFSSILGKNSRNHSQRITSQPLDHHLLPHHNRLRAPGWPSTLEARWPESGHLVGGVEGRWGSP</sequence>
<dbReference type="Pfam" id="PF02458">
    <property type="entry name" value="Transferase"/>
    <property type="match status" value="1"/>
</dbReference>
<organism evidence="2 3">
    <name type="scientific">Punica granatum</name>
    <name type="common">Pomegranate</name>
    <dbReference type="NCBI Taxonomy" id="22663"/>
    <lineage>
        <taxon>Eukaryota</taxon>
        <taxon>Viridiplantae</taxon>
        <taxon>Streptophyta</taxon>
        <taxon>Embryophyta</taxon>
        <taxon>Tracheophyta</taxon>
        <taxon>Spermatophyta</taxon>
        <taxon>Magnoliopsida</taxon>
        <taxon>eudicotyledons</taxon>
        <taxon>Gunneridae</taxon>
        <taxon>Pentapetalae</taxon>
        <taxon>rosids</taxon>
        <taxon>malvids</taxon>
        <taxon>Myrtales</taxon>
        <taxon>Lythraceae</taxon>
        <taxon>Punica</taxon>
    </lineage>
</organism>
<dbReference type="Gene3D" id="3.30.559.10">
    <property type="entry name" value="Chloramphenicol acetyltransferase-like domain"/>
    <property type="match status" value="2"/>
</dbReference>
<dbReference type="Proteomes" id="UP000233551">
    <property type="component" value="Unassembled WGS sequence"/>
</dbReference>
<evidence type="ECO:0000256" key="1">
    <source>
        <dbReference type="ARBA" id="ARBA00009861"/>
    </source>
</evidence>
<protein>
    <submittedName>
        <fullName evidence="2">Uncharacterized protein</fullName>
    </submittedName>
</protein>
<dbReference type="EMBL" id="PGOL01000545">
    <property type="protein sequence ID" value="PKI68633.1"/>
    <property type="molecule type" value="Genomic_DNA"/>
</dbReference>
<dbReference type="STRING" id="22663.A0A2I0KKB6"/>
<gene>
    <name evidence="2" type="ORF">CRG98_010913</name>
</gene>
<reference evidence="2 3" key="1">
    <citation type="submission" date="2017-11" db="EMBL/GenBank/DDBJ databases">
        <title>De-novo sequencing of pomegranate (Punica granatum L.) genome.</title>
        <authorList>
            <person name="Akparov Z."/>
            <person name="Amiraslanov A."/>
            <person name="Hajiyeva S."/>
            <person name="Abbasov M."/>
            <person name="Kaur K."/>
            <person name="Hamwieh A."/>
            <person name="Solovyev V."/>
            <person name="Salamov A."/>
            <person name="Braich B."/>
            <person name="Kosarev P."/>
            <person name="Mahmoud A."/>
            <person name="Hajiyev E."/>
            <person name="Babayeva S."/>
            <person name="Izzatullayeva V."/>
            <person name="Mammadov A."/>
            <person name="Mammadov A."/>
            <person name="Sharifova S."/>
            <person name="Ojaghi J."/>
            <person name="Eynullazada K."/>
            <person name="Bayramov B."/>
            <person name="Abdulazimova A."/>
            <person name="Shahmuradov I."/>
        </authorList>
    </citation>
    <scope>NUCLEOTIDE SEQUENCE [LARGE SCALE GENOMIC DNA]</scope>
    <source>
        <strain evidence="3">cv. AG2017</strain>
        <tissue evidence="2">Leaf</tissue>
    </source>
</reference>